<dbReference type="AlphaFoldDB" id="T1IWA9"/>
<sequence>MNFEDEEEDPLTYKSPELRAKIEEVLSNLPALHIDESDTSDEPVRRLTVAEMRASCTSLFSNSASSSRDMKSEKKDDKNIMDEPFFQAPDNLDEILDAELDSQLTNEECSAAKGDGHQCELNRDSITFSQINKIMSVSCGEQLPPITGEGIVLEEGDCGIRKLATSSGSRPEMSDNAWKRASASTSNCVRPATVPKARARRSETASVMTTTDQSRELIGGQQKPKAIKSEEDESDDSDDGSWWEEHDKGAVGGSCPIPKRRTLLDKGPNVDITRQRSILDLCSVQHGETVENIECQEAVEQKCQAEITENLEAIEPQRLGDTVYAENLKEDGGAIGGGDGIVGIHEDDARVIENGDIETVRSDAWDWVSSIPRACFMDDIEQGESYLPLISSLRDDDIDPRLLQHKLRVARNEWK</sequence>
<dbReference type="Proteomes" id="UP000014500">
    <property type="component" value="Unassembled WGS sequence"/>
</dbReference>
<evidence type="ECO:0000256" key="1">
    <source>
        <dbReference type="SAM" id="MobiDB-lite"/>
    </source>
</evidence>
<feature type="region of interest" description="Disordered" evidence="1">
    <location>
        <begin position="165"/>
        <end position="262"/>
    </location>
</feature>
<dbReference type="EMBL" id="JH431612">
    <property type="status" value="NOT_ANNOTATED_CDS"/>
    <property type="molecule type" value="Genomic_DNA"/>
</dbReference>
<evidence type="ECO:0000313" key="3">
    <source>
        <dbReference type="Proteomes" id="UP000014500"/>
    </source>
</evidence>
<proteinExistence type="predicted"/>
<accession>T1IWA9</accession>
<name>T1IWA9_STRMM</name>
<protein>
    <submittedName>
        <fullName evidence="2">Uncharacterized protein</fullName>
    </submittedName>
</protein>
<reference evidence="3" key="1">
    <citation type="submission" date="2011-05" db="EMBL/GenBank/DDBJ databases">
        <authorList>
            <person name="Richards S.R."/>
            <person name="Qu J."/>
            <person name="Jiang H."/>
            <person name="Jhangiani S.N."/>
            <person name="Agravi P."/>
            <person name="Goodspeed R."/>
            <person name="Gross S."/>
            <person name="Mandapat C."/>
            <person name="Jackson L."/>
            <person name="Mathew T."/>
            <person name="Pu L."/>
            <person name="Thornton R."/>
            <person name="Saada N."/>
            <person name="Wilczek-Boney K.B."/>
            <person name="Lee S."/>
            <person name="Kovar C."/>
            <person name="Wu Y."/>
            <person name="Scherer S.E."/>
            <person name="Worley K.C."/>
            <person name="Muzny D.M."/>
            <person name="Gibbs R."/>
        </authorList>
    </citation>
    <scope>NUCLEOTIDE SEQUENCE</scope>
    <source>
        <strain evidence="3">Brora</strain>
    </source>
</reference>
<keyword evidence="3" id="KW-1185">Reference proteome</keyword>
<feature type="compositionally biased region" description="Acidic residues" evidence="1">
    <location>
        <begin position="230"/>
        <end position="242"/>
    </location>
</feature>
<evidence type="ECO:0000313" key="2">
    <source>
        <dbReference type="EnsemblMetazoa" id="SMAR005474-PA"/>
    </source>
</evidence>
<dbReference type="EnsemblMetazoa" id="SMAR005474-RA">
    <property type="protein sequence ID" value="SMAR005474-PA"/>
    <property type="gene ID" value="SMAR005474"/>
</dbReference>
<reference evidence="2" key="2">
    <citation type="submission" date="2015-02" db="UniProtKB">
        <authorList>
            <consortium name="EnsemblMetazoa"/>
        </authorList>
    </citation>
    <scope>IDENTIFICATION</scope>
</reference>
<organism evidence="2 3">
    <name type="scientific">Strigamia maritima</name>
    <name type="common">European centipede</name>
    <name type="synonym">Geophilus maritimus</name>
    <dbReference type="NCBI Taxonomy" id="126957"/>
    <lineage>
        <taxon>Eukaryota</taxon>
        <taxon>Metazoa</taxon>
        <taxon>Ecdysozoa</taxon>
        <taxon>Arthropoda</taxon>
        <taxon>Myriapoda</taxon>
        <taxon>Chilopoda</taxon>
        <taxon>Pleurostigmophora</taxon>
        <taxon>Geophilomorpha</taxon>
        <taxon>Linotaeniidae</taxon>
        <taxon>Strigamia</taxon>
    </lineage>
</organism>
<dbReference type="HOGENOM" id="CLU_662806_0_0_1"/>